<evidence type="ECO:0000256" key="1">
    <source>
        <dbReference type="ARBA" id="ARBA00003238"/>
    </source>
</evidence>
<name>A0A1Y4LC71_9FIRM</name>
<comment type="caution">
    <text evidence="3">The sequence shown here is derived from an EMBL/GenBank/DDBJ whole genome shotgun (WGS) entry which is preliminary data.</text>
</comment>
<reference evidence="4" key="1">
    <citation type="submission" date="2017-04" db="EMBL/GenBank/DDBJ databases">
        <title>Function of individual gut microbiota members based on whole genome sequencing of pure cultures obtained from chicken caecum.</title>
        <authorList>
            <person name="Medvecky M."/>
            <person name="Cejkova D."/>
            <person name="Polansky O."/>
            <person name="Karasova D."/>
            <person name="Kubasova T."/>
            <person name="Cizek A."/>
            <person name="Rychlik I."/>
        </authorList>
    </citation>
    <scope>NUCLEOTIDE SEQUENCE [LARGE SCALE GENOMIC DNA]</scope>
    <source>
        <strain evidence="4">An180</strain>
    </source>
</reference>
<dbReference type="NCBIfam" id="TIGR00762">
    <property type="entry name" value="DegV"/>
    <property type="match status" value="1"/>
</dbReference>
<dbReference type="Gene3D" id="3.30.1180.10">
    <property type="match status" value="1"/>
</dbReference>
<dbReference type="Proteomes" id="UP000195897">
    <property type="component" value="Unassembled WGS sequence"/>
</dbReference>
<dbReference type="InterPro" id="IPR050270">
    <property type="entry name" value="DegV_domain_contain"/>
</dbReference>
<dbReference type="InterPro" id="IPR003797">
    <property type="entry name" value="DegV"/>
</dbReference>
<dbReference type="GO" id="GO:0008289">
    <property type="term" value="F:lipid binding"/>
    <property type="evidence" value="ECO:0007669"/>
    <property type="project" value="UniProtKB-KW"/>
</dbReference>
<dbReference type="InterPro" id="IPR043168">
    <property type="entry name" value="DegV_C"/>
</dbReference>
<protein>
    <submittedName>
        <fullName evidence="3">Fatty acid-binding protein DegV</fullName>
    </submittedName>
</protein>
<dbReference type="SUPFAM" id="SSF82549">
    <property type="entry name" value="DAK1/DegV-like"/>
    <property type="match status" value="1"/>
</dbReference>
<gene>
    <name evidence="3" type="ORF">B5F17_00060</name>
</gene>
<dbReference type="PANTHER" id="PTHR33434:SF3">
    <property type="entry name" value="DEGV DOMAIN-CONTAINING PROTEIN YITS"/>
    <property type="match status" value="1"/>
</dbReference>
<proteinExistence type="predicted"/>
<evidence type="ECO:0000256" key="2">
    <source>
        <dbReference type="ARBA" id="ARBA00023121"/>
    </source>
</evidence>
<evidence type="ECO:0000313" key="4">
    <source>
        <dbReference type="Proteomes" id="UP000195897"/>
    </source>
</evidence>
<sequence length="285" mass="31519">MFAITTDNNSDLPMTYLKEHDVGLMSLSYTVDGQTYDAHHPMPDADFYARMRAGAMPTTAQVNPEEARRVLEQALETHDCVLHIAFSSGLSGSYQSARIAAMELQEQHPDKQIVVVDSLAASLGQGLLVHIAVQMRDAGQSFQQTVDWCIENRLHVVHLFTVDDLFHLYRGGRVSKATAIVGSMLNMKPVLHVDDEGKLVAVGKMRGRKRALDDLVKRMGEQIGDYENKTFFISHGDCLADAEYVRDQVKEKFGIPDCLINFVGPSIGAHSGPGTVALFFLGKQR</sequence>
<dbReference type="PROSITE" id="PS51482">
    <property type="entry name" value="DEGV"/>
    <property type="match status" value="1"/>
</dbReference>
<evidence type="ECO:0000313" key="3">
    <source>
        <dbReference type="EMBL" id="OUP54327.1"/>
    </source>
</evidence>
<dbReference type="PANTHER" id="PTHR33434">
    <property type="entry name" value="DEGV DOMAIN-CONTAINING PROTEIN DR_1986-RELATED"/>
    <property type="match status" value="1"/>
</dbReference>
<dbReference type="Gene3D" id="3.40.50.10440">
    <property type="entry name" value="Dihydroxyacetone kinase, domain 1"/>
    <property type="match status" value="1"/>
</dbReference>
<dbReference type="Gene3D" id="2.20.28.50">
    <property type="entry name" value="degv family protein"/>
    <property type="match status" value="1"/>
</dbReference>
<dbReference type="AlphaFoldDB" id="A0A1Y4LC71"/>
<keyword evidence="2" id="KW-0446">Lipid-binding</keyword>
<organism evidence="3 4">
    <name type="scientific">Butyricicoccus pullicaecorum</name>
    <dbReference type="NCBI Taxonomy" id="501571"/>
    <lineage>
        <taxon>Bacteria</taxon>
        <taxon>Bacillati</taxon>
        <taxon>Bacillota</taxon>
        <taxon>Clostridia</taxon>
        <taxon>Eubacteriales</taxon>
        <taxon>Butyricicoccaceae</taxon>
        <taxon>Butyricicoccus</taxon>
    </lineage>
</organism>
<dbReference type="EMBL" id="NFKK01000001">
    <property type="protein sequence ID" value="OUP54327.1"/>
    <property type="molecule type" value="Genomic_DNA"/>
</dbReference>
<comment type="function">
    <text evidence="1">May bind long-chain fatty acids, such as palmitate, and may play a role in lipid transport or fatty acid metabolism.</text>
</comment>
<dbReference type="Pfam" id="PF02645">
    <property type="entry name" value="DegV"/>
    <property type="match status" value="1"/>
</dbReference>
<accession>A0A1Y4LC71</accession>
<dbReference type="RefSeq" id="WP_087369680.1">
    <property type="nucleotide sequence ID" value="NZ_NFKK01000001.1"/>
</dbReference>